<keyword evidence="2" id="KW-1185">Reference proteome</keyword>
<proteinExistence type="predicted"/>
<sequence>MSLYLWSTTSGSSDTFYAGATGGSSGVNIKPVILMTGIESPNISISTGTEVYRSRRSGFSDLQPCQHIIPIEQSSTCVVPSPTHTRSFEM</sequence>
<gene>
    <name evidence="1" type="ORF">HHK36_022842</name>
</gene>
<name>A0A834YRU4_TETSI</name>
<dbReference type="OrthoDB" id="10540489at2759"/>
<protein>
    <submittedName>
        <fullName evidence="1">Uncharacterized protein</fullName>
    </submittedName>
</protein>
<reference evidence="1 2" key="1">
    <citation type="submission" date="2020-04" db="EMBL/GenBank/DDBJ databases">
        <title>Plant Genome Project.</title>
        <authorList>
            <person name="Zhang R.-G."/>
        </authorList>
    </citation>
    <scope>NUCLEOTIDE SEQUENCE [LARGE SCALE GENOMIC DNA]</scope>
    <source>
        <strain evidence="1">YNK0</strain>
        <tissue evidence="1">Leaf</tissue>
    </source>
</reference>
<organism evidence="1 2">
    <name type="scientific">Tetracentron sinense</name>
    <name type="common">Spur-leaf</name>
    <dbReference type="NCBI Taxonomy" id="13715"/>
    <lineage>
        <taxon>Eukaryota</taxon>
        <taxon>Viridiplantae</taxon>
        <taxon>Streptophyta</taxon>
        <taxon>Embryophyta</taxon>
        <taxon>Tracheophyta</taxon>
        <taxon>Spermatophyta</taxon>
        <taxon>Magnoliopsida</taxon>
        <taxon>Trochodendrales</taxon>
        <taxon>Trochodendraceae</taxon>
        <taxon>Tetracentron</taxon>
    </lineage>
</organism>
<dbReference type="AlphaFoldDB" id="A0A834YRU4"/>
<dbReference type="Proteomes" id="UP000655225">
    <property type="component" value="Unassembled WGS sequence"/>
</dbReference>
<accession>A0A834YRU4</accession>
<dbReference type="EMBL" id="JABCRI010000016">
    <property type="protein sequence ID" value="KAF8392500.1"/>
    <property type="molecule type" value="Genomic_DNA"/>
</dbReference>
<evidence type="ECO:0000313" key="2">
    <source>
        <dbReference type="Proteomes" id="UP000655225"/>
    </source>
</evidence>
<comment type="caution">
    <text evidence="1">The sequence shown here is derived from an EMBL/GenBank/DDBJ whole genome shotgun (WGS) entry which is preliminary data.</text>
</comment>
<evidence type="ECO:0000313" key="1">
    <source>
        <dbReference type="EMBL" id="KAF8392500.1"/>
    </source>
</evidence>